<dbReference type="GO" id="GO:0005524">
    <property type="term" value="F:ATP binding"/>
    <property type="evidence" value="ECO:0007669"/>
    <property type="project" value="UniProtKB-KW"/>
</dbReference>
<accession>A0A5C4U3S9</accession>
<dbReference type="RefSeq" id="WP_139466165.1">
    <property type="nucleotide sequence ID" value="NZ_VDHJ01000012.1"/>
</dbReference>
<dbReference type="AlphaFoldDB" id="A0A5C4U3S9"/>
<feature type="domain" description="ABC transporter" evidence="5">
    <location>
        <begin position="4"/>
        <end position="235"/>
    </location>
</feature>
<dbReference type="OrthoDB" id="5296765at2"/>
<dbReference type="Pfam" id="PF00005">
    <property type="entry name" value="ABC_tran"/>
    <property type="match status" value="1"/>
</dbReference>
<dbReference type="InterPro" id="IPR003439">
    <property type="entry name" value="ABC_transporter-like_ATP-bd"/>
</dbReference>
<dbReference type="PROSITE" id="PS00211">
    <property type="entry name" value="ABC_TRANSPORTER_1"/>
    <property type="match status" value="1"/>
</dbReference>
<proteinExistence type="inferred from homology"/>
<evidence type="ECO:0000313" key="6">
    <source>
        <dbReference type="EMBL" id="TNL95704.1"/>
    </source>
</evidence>
<comment type="caution">
    <text evidence="6">The sequence shown here is derived from an EMBL/GenBank/DDBJ whole genome shotgun (WGS) entry which is preliminary data.</text>
</comment>
<evidence type="ECO:0000313" key="7">
    <source>
        <dbReference type="Proteomes" id="UP000312032"/>
    </source>
</evidence>
<dbReference type="InterPro" id="IPR022508">
    <property type="entry name" value="ABC_trspt_anch-rpt_ATP-bd"/>
</dbReference>
<reference evidence="6 7" key="1">
    <citation type="submission" date="2019-06" db="EMBL/GenBank/DDBJ databases">
        <authorList>
            <person name="Li J."/>
        </authorList>
    </citation>
    <scope>NUCLEOTIDE SEQUENCE [LARGE SCALE GENOMIC DNA]</scope>
    <source>
        <strain evidence="6 7">LMG 28165</strain>
    </source>
</reference>
<dbReference type="InterPro" id="IPR017871">
    <property type="entry name" value="ABC_transporter-like_CS"/>
</dbReference>
<dbReference type="PROSITE" id="PS50893">
    <property type="entry name" value="ABC_TRANSPORTER_2"/>
    <property type="match status" value="1"/>
</dbReference>
<dbReference type="Proteomes" id="UP000312032">
    <property type="component" value="Unassembled WGS sequence"/>
</dbReference>
<keyword evidence="7" id="KW-1185">Reference proteome</keyword>
<protein>
    <submittedName>
        <fullName evidence="6">Anchored repeat-type ABC transporter ATP-binding subunit</fullName>
    </submittedName>
</protein>
<dbReference type="EMBL" id="VDHJ01000012">
    <property type="protein sequence ID" value="TNL95704.1"/>
    <property type="molecule type" value="Genomic_DNA"/>
</dbReference>
<name>A0A5C4U3S9_9CORY</name>
<organism evidence="6 7">
    <name type="scientific">Corynebacterium tapiri</name>
    <dbReference type="NCBI Taxonomy" id="1448266"/>
    <lineage>
        <taxon>Bacteria</taxon>
        <taxon>Bacillati</taxon>
        <taxon>Actinomycetota</taxon>
        <taxon>Actinomycetes</taxon>
        <taxon>Mycobacteriales</taxon>
        <taxon>Corynebacteriaceae</taxon>
        <taxon>Corynebacterium</taxon>
    </lineage>
</organism>
<dbReference type="SUPFAM" id="SSF52540">
    <property type="entry name" value="P-loop containing nucleoside triphosphate hydrolases"/>
    <property type="match status" value="1"/>
</dbReference>
<dbReference type="Gene3D" id="3.40.50.300">
    <property type="entry name" value="P-loop containing nucleotide triphosphate hydrolases"/>
    <property type="match status" value="1"/>
</dbReference>
<evidence type="ECO:0000256" key="4">
    <source>
        <dbReference type="ARBA" id="ARBA00022840"/>
    </source>
</evidence>
<dbReference type="PANTHER" id="PTHR42734">
    <property type="entry name" value="METAL TRANSPORT SYSTEM ATP-BINDING PROTEIN TM_0124-RELATED"/>
    <property type="match status" value="1"/>
</dbReference>
<dbReference type="NCBIfam" id="TIGR03771">
    <property type="entry name" value="anch_rpt_ABC"/>
    <property type="match status" value="1"/>
</dbReference>
<evidence type="ECO:0000256" key="2">
    <source>
        <dbReference type="ARBA" id="ARBA00022448"/>
    </source>
</evidence>
<gene>
    <name evidence="6" type="ORF">FHE74_08900</name>
</gene>
<comment type="similarity">
    <text evidence="1">Belongs to the ABC transporter superfamily.</text>
</comment>
<sequence>MANLHAHLESVTLSGRRVLHDIDLDLAQGTFAGLLGPNGAGKTTLLRSILGLIPVTGEVRLGEATGRGLRKATGYVPQRHQVAWDFPISVERCVLHGRTDLHGWFSRFGAEDFHAGDEAIELADLQDLRTRPIAELSGGQRQRVLVARALARQPRLLILDEPFTGVDVPTAENLLRLFRQLANSGVTVLMSSHNLGETVDTVDEVLLLNRTLITGDLRTTEPWIRAFGVNEHSPLLRTVGVA</sequence>
<dbReference type="InterPro" id="IPR050153">
    <property type="entry name" value="Metal_Ion_Import_ABC"/>
</dbReference>
<dbReference type="InterPro" id="IPR027417">
    <property type="entry name" value="P-loop_NTPase"/>
</dbReference>
<evidence type="ECO:0000259" key="5">
    <source>
        <dbReference type="PROSITE" id="PS50893"/>
    </source>
</evidence>
<dbReference type="PANTHER" id="PTHR42734:SF17">
    <property type="entry name" value="METAL TRANSPORT SYSTEM ATP-BINDING PROTEIN TM_0124-RELATED"/>
    <property type="match status" value="1"/>
</dbReference>
<dbReference type="InterPro" id="IPR003593">
    <property type="entry name" value="AAA+_ATPase"/>
</dbReference>
<evidence type="ECO:0000256" key="1">
    <source>
        <dbReference type="ARBA" id="ARBA00005417"/>
    </source>
</evidence>
<dbReference type="CDD" id="cd03235">
    <property type="entry name" value="ABC_Metallic_Cations"/>
    <property type="match status" value="1"/>
</dbReference>
<keyword evidence="3" id="KW-0547">Nucleotide-binding</keyword>
<keyword evidence="4 6" id="KW-0067">ATP-binding</keyword>
<evidence type="ECO:0000256" key="3">
    <source>
        <dbReference type="ARBA" id="ARBA00022741"/>
    </source>
</evidence>
<dbReference type="SMART" id="SM00382">
    <property type="entry name" value="AAA"/>
    <property type="match status" value="1"/>
</dbReference>
<dbReference type="GO" id="GO:0016887">
    <property type="term" value="F:ATP hydrolysis activity"/>
    <property type="evidence" value="ECO:0007669"/>
    <property type="project" value="InterPro"/>
</dbReference>
<keyword evidence="2" id="KW-0813">Transport</keyword>